<reference evidence="1" key="1">
    <citation type="submission" date="2018-05" db="EMBL/GenBank/DDBJ databases">
        <authorList>
            <person name="Lanie J.A."/>
            <person name="Ng W.-L."/>
            <person name="Kazmierczak K.M."/>
            <person name="Andrzejewski T.M."/>
            <person name="Davidsen T.M."/>
            <person name="Wayne K.J."/>
            <person name="Tettelin H."/>
            <person name="Glass J.I."/>
            <person name="Rusch D."/>
            <person name="Podicherti R."/>
            <person name="Tsui H.-C.T."/>
            <person name="Winkler M.E."/>
        </authorList>
    </citation>
    <scope>NUCLEOTIDE SEQUENCE</scope>
</reference>
<protein>
    <submittedName>
        <fullName evidence="1">Uncharacterized protein</fullName>
    </submittedName>
</protein>
<proteinExistence type="predicted"/>
<name>A0A382ZQJ5_9ZZZZ</name>
<organism evidence="1">
    <name type="scientific">marine metagenome</name>
    <dbReference type="NCBI Taxonomy" id="408172"/>
    <lineage>
        <taxon>unclassified sequences</taxon>
        <taxon>metagenomes</taxon>
        <taxon>ecological metagenomes</taxon>
    </lineage>
</organism>
<evidence type="ECO:0000313" key="1">
    <source>
        <dbReference type="EMBL" id="SVD97764.1"/>
    </source>
</evidence>
<gene>
    <name evidence="1" type="ORF">METZ01_LOCUS450618</name>
</gene>
<dbReference type="AlphaFoldDB" id="A0A382ZQJ5"/>
<sequence length="122" mass="14276">MVGRLVDTLIVFRILKMLTTPFEKHQAYKFGFIDRRGNRIKEIKDEDGKMVKNTPFTTKEKSSLTPLHRIVFNLKKIIEKVPFGKSQFASYVVALALLKEECELDAEQADELCEKFYRFLKD</sequence>
<accession>A0A382ZQJ5</accession>
<dbReference type="EMBL" id="UINC01185851">
    <property type="protein sequence ID" value="SVD97764.1"/>
    <property type="molecule type" value="Genomic_DNA"/>
</dbReference>
<feature type="non-terminal residue" evidence="1">
    <location>
        <position position="122"/>
    </location>
</feature>